<evidence type="ECO:0000313" key="2">
    <source>
        <dbReference type="EMBL" id="KKO75377.1"/>
    </source>
</evidence>
<reference evidence="2 3" key="1">
    <citation type="journal article" date="2015" name="Environ. Microbiol.">
        <title>Genome analyses suggest the presence of polyploidy and recent human-driven expansions in eight global populations of the honeybee pathogen Nosema ceranae.</title>
        <authorList>
            <person name="Pelin A."/>
            <person name="Selman M."/>
            <person name="Aris-Brosou S."/>
            <person name="Farinelli L."/>
            <person name="Corradi N."/>
        </authorList>
    </citation>
    <scope>NUCLEOTIDE SEQUENCE [LARGE SCALE GENOMIC DNA]</scope>
    <source>
        <strain evidence="2 3">PA08 1199</strain>
    </source>
</reference>
<dbReference type="Proteomes" id="UP000034350">
    <property type="component" value="Unassembled WGS sequence"/>
</dbReference>
<organism evidence="2 3">
    <name type="scientific">Vairimorpha ceranae</name>
    <dbReference type="NCBI Taxonomy" id="40302"/>
    <lineage>
        <taxon>Eukaryota</taxon>
        <taxon>Fungi</taxon>
        <taxon>Fungi incertae sedis</taxon>
        <taxon>Microsporidia</taxon>
        <taxon>Nosematidae</taxon>
        <taxon>Vairimorpha</taxon>
    </lineage>
</organism>
<sequence length="380" mass="44363">MSADPKIQNGKSYIMWKLIIFGAMGVCISWLAMLIVFGNFVDINPDLYARTFLVWRNKGGDAAMFEGRYKGYKSHDYKADKKFDEFLDFAQEKDGYIIAGNYPLHAPRGPEKLYTLMDDKGLVKELWIIEFNIKFLLNKDKFANKDAYRDSAIDAMKKKTYDQKFKSQWFINDKNIDEKDIVEAFSDGVNLKLWAKIVSSFYEILNNLVEGKKSDYKFKNGKVEDNLFADIRKLFTPLKYDDKKLREKANNFFTNMGTVKASPYETFTYSRLFNLFTFLTINHNFDYNTKIDKDNKPKEKELYSKEKAEIFAHIFAKVYEKPFTYSLPNPTFKDRLSQWFGTSQNISKIKDVKQESNIKKSLATMKQNVDAIMHAATSNQ</sequence>
<feature type="transmembrane region" description="Helical" evidence="1">
    <location>
        <begin position="18"/>
        <end position="41"/>
    </location>
</feature>
<dbReference type="GeneID" id="36319628"/>
<keyword evidence="1" id="KW-1133">Transmembrane helix</keyword>
<keyword evidence="1" id="KW-0812">Transmembrane</keyword>
<proteinExistence type="predicted"/>
<dbReference type="VEuPathDB" id="MicrosporidiaDB:G9O61_00g017340"/>
<accession>A0A0F9YS53</accession>
<dbReference type="VEuPathDB" id="MicrosporidiaDB:AAJ76_2300036398"/>
<dbReference type="EMBL" id="JPQZ01000023">
    <property type="protein sequence ID" value="KKO75377.1"/>
    <property type="molecule type" value="Genomic_DNA"/>
</dbReference>
<keyword evidence="1" id="KW-0472">Membrane</keyword>
<comment type="caution">
    <text evidence="2">The sequence shown here is derived from an EMBL/GenBank/DDBJ whole genome shotgun (WGS) entry which is preliminary data.</text>
</comment>
<name>A0A0F9YS53_9MICR</name>
<evidence type="ECO:0000256" key="1">
    <source>
        <dbReference type="SAM" id="Phobius"/>
    </source>
</evidence>
<keyword evidence="3" id="KW-1185">Reference proteome</keyword>
<dbReference type="OrthoDB" id="2193915at2759"/>
<gene>
    <name evidence="2" type="ORF">AAJ76_2300036398</name>
</gene>
<protein>
    <submittedName>
        <fullName evidence="2">Spore wall protein 9</fullName>
    </submittedName>
</protein>
<evidence type="ECO:0000313" key="3">
    <source>
        <dbReference type="Proteomes" id="UP000034350"/>
    </source>
</evidence>
<dbReference type="AlphaFoldDB" id="A0A0F9YS53"/>
<dbReference type="RefSeq" id="XP_024331119.1">
    <property type="nucleotide sequence ID" value="XM_024474701.1"/>
</dbReference>
<dbReference type="VEuPathDB" id="MicrosporidiaDB:NCER_100517"/>